<dbReference type="PANTHER" id="PTHR45700:SF10">
    <property type="entry name" value="UBIQUITIN-PROTEIN LIGASE E3A"/>
    <property type="match status" value="1"/>
</dbReference>
<dbReference type="EMBL" id="FR911419">
    <property type="protein sequence ID" value="CDQ91137.1"/>
    <property type="molecule type" value="Genomic_DNA"/>
</dbReference>
<dbReference type="Gene3D" id="3.90.1750.10">
    <property type="entry name" value="Hect, E3 ligase catalytic domains"/>
    <property type="match status" value="1"/>
</dbReference>
<dbReference type="PANTHER" id="PTHR45700">
    <property type="entry name" value="UBIQUITIN-PROTEIN LIGASE E3C"/>
    <property type="match status" value="1"/>
</dbReference>
<dbReference type="GO" id="GO:0000209">
    <property type="term" value="P:protein polyubiquitination"/>
    <property type="evidence" value="ECO:0007669"/>
    <property type="project" value="InterPro"/>
</dbReference>
<accession>A0A060YHX1</accession>
<sequence length="189" mass="21800">MVCVLQLEMIAMENPADLRKQLFVEFEGEQGVDEGGVSKEFFQLVLEEMFNPDIGMFTYDESTKLFWFNPPSLENEAQFTLIGIVLGLAIYNNCILDVHFPMVVYRKLMGKKGTYLDLADSHPVQYQSLKELLDYEGDVEEDMMITFQISQTDLFGDPITYDLKENGDKIPVSADNRKVRYLLVRTIER</sequence>
<dbReference type="InterPro" id="IPR035983">
    <property type="entry name" value="Hect_E3_ubiquitin_ligase"/>
</dbReference>
<gene>
    <name evidence="7" type="ORF">GSONMT00017494001</name>
</gene>
<dbReference type="GO" id="GO:0061630">
    <property type="term" value="F:ubiquitin protein ligase activity"/>
    <property type="evidence" value="ECO:0007669"/>
    <property type="project" value="UniProtKB-EC"/>
</dbReference>
<dbReference type="PROSITE" id="PS50237">
    <property type="entry name" value="HECT"/>
    <property type="match status" value="1"/>
</dbReference>
<dbReference type="STRING" id="8022.A0A060YHX1"/>
<evidence type="ECO:0000256" key="4">
    <source>
        <dbReference type="ARBA" id="ARBA00022786"/>
    </source>
</evidence>
<evidence type="ECO:0000259" key="6">
    <source>
        <dbReference type="PROSITE" id="PS50237"/>
    </source>
</evidence>
<proteinExistence type="predicted"/>
<dbReference type="PaxDb" id="8022-A0A060YHX1"/>
<evidence type="ECO:0000256" key="2">
    <source>
        <dbReference type="ARBA" id="ARBA00012485"/>
    </source>
</evidence>
<dbReference type="FunFam" id="3.30.2160.10:FF:000004">
    <property type="entry name" value="probable E3 ubiquitin-protein ligase HERC4 isoform X1"/>
    <property type="match status" value="1"/>
</dbReference>
<keyword evidence="4 5" id="KW-0833">Ubl conjugation pathway</keyword>
<evidence type="ECO:0000313" key="8">
    <source>
        <dbReference type="Proteomes" id="UP000193380"/>
    </source>
</evidence>
<dbReference type="EC" id="2.3.2.26" evidence="2"/>
<reference evidence="7" key="2">
    <citation type="submission" date="2014-03" db="EMBL/GenBank/DDBJ databases">
        <authorList>
            <person name="Genoscope - CEA"/>
        </authorList>
    </citation>
    <scope>NUCLEOTIDE SEQUENCE</scope>
</reference>
<protein>
    <recommendedName>
        <fullName evidence="2">HECT-type E3 ubiquitin transferase</fullName>
        <ecNumber evidence="2">2.3.2.26</ecNumber>
    </recommendedName>
</protein>
<dbReference type="FunFam" id="3.90.1750.10:FF:000008">
    <property type="entry name" value="Putative ubiquitin-protein ligase E3A"/>
    <property type="match status" value="1"/>
</dbReference>
<comment type="catalytic activity">
    <reaction evidence="1">
        <text>S-ubiquitinyl-[E2 ubiquitin-conjugating enzyme]-L-cysteine + [acceptor protein]-L-lysine = [E2 ubiquitin-conjugating enzyme]-L-cysteine + N(6)-ubiquitinyl-[acceptor protein]-L-lysine.</text>
        <dbReference type="EC" id="2.3.2.26"/>
    </reaction>
</comment>
<name>A0A060YHX1_ONCMY</name>
<evidence type="ECO:0000256" key="3">
    <source>
        <dbReference type="ARBA" id="ARBA00022679"/>
    </source>
</evidence>
<dbReference type="AlphaFoldDB" id="A0A060YHX1"/>
<organism evidence="7 8">
    <name type="scientific">Oncorhynchus mykiss</name>
    <name type="common">Rainbow trout</name>
    <name type="synonym">Salmo gairdneri</name>
    <dbReference type="NCBI Taxonomy" id="8022"/>
    <lineage>
        <taxon>Eukaryota</taxon>
        <taxon>Metazoa</taxon>
        <taxon>Chordata</taxon>
        <taxon>Craniata</taxon>
        <taxon>Vertebrata</taxon>
        <taxon>Euteleostomi</taxon>
        <taxon>Actinopterygii</taxon>
        <taxon>Neopterygii</taxon>
        <taxon>Teleostei</taxon>
        <taxon>Protacanthopterygii</taxon>
        <taxon>Salmoniformes</taxon>
        <taxon>Salmonidae</taxon>
        <taxon>Salmoninae</taxon>
        <taxon>Oncorhynchus</taxon>
    </lineage>
</organism>
<dbReference type="InterPro" id="IPR044611">
    <property type="entry name" value="E3A/B/C-like"/>
</dbReference>
<dbReference type="Gene3D" id="3.30.2160.10">
    <property type="entry name" value="Hect, E3 ligase catalytic domain"/>
    <property type="match status" value="1"/>
</dbReference>
<comment type="caution">
    <text evidence="5">Lacks conserved residue(s) required for the propagation of feature annotation.</text>
</comment>
<evidence type="ECO:0000256" key="1">
    <source>
        <dbReference type="ARBA" id="ARBA00000885"/>
    </source>
</evidence>
<feature type="domain" description="HECT" evidence="6">
    <location>
        <begin position="14"/>
        <end position="178"/>
    </location>
</feature>
<keyword evidence="3" id="KW-0808">Transferase</keyword>
<dbReference type="InterPro" id="IPR000569">
    <property type="entry name" value="HECT_dom"/>
</dbReference>
<evidence type="ECO:0000313" key="7">
    <source>
        <dbReference type="EMBL" id="CDQ91137.1"/>
    </source>
</evidence>
<dbReference type="Pfam" id="PF00632">
    <property type="entry name" value="HECT"/>
    <property type="match status" value="1"/>
</dbReference>
<dbReference type="SMART" id="SM00119">
    <property type="entry name" value="HECTc"/>
    <property type="match status" value="1"/>
</dbReference>
<dbReference type="Proteomes" id="UP000193380">
    <property type="component" value="Unassembled WGS sequence"/>
</dbReference>
<evidence type="ECO:0000256" key="5">
    <source>
        <dbReference type="PROSITE-ProRule" id="PRU00104"/>
    </source>
</evidence>
<dbReference type="SUPFAM" id="SSF56204">
    <property type="entry name" value="Hect, E3 ligase catalytic domain"/>
    <property type="match status" value="1"/>
</dbReference>
<reference evidence="7" key="1">
    <citation type="journal article" date="2014" name="Nat. Commun.">
        <title>The rainbow trout genome provides novel insights into evolution after whole-genome duplication in vertebrates.</title>
        <authorList>
            <person name="Berthelot C."/>
            <person name="Brunet F."/>
            <person name="Chalopin D."/>
            <person name="Juanchich A."/>
            <person name="Bernard M."/>
            <person name="Noel B."/>
            <person name="Bento P."/>
            <person name="Da Silva C."/>
            <person name="Labadie K."/>
            <person name="Alberti A."/>
            <person name="Aury J.M."/>
            <person name="Louis A."/>
            <person name="Dehais P."/>
            <person name="Bardou P."/>
            <person name="Montfort J."/>
            <person name="Klopp C."/>
            <person name="Cabau C."/>
            <person name="Gaspin C."/>
            <person name="Thorgaard G.H."/>
            <person name="Boussaha M."/>
            <person name="Quillet E."/>
            <person name="Guyomard R."/>
            <person name="Galiana D."/>
            <person name="Bobe J."/>
            <person name="Volff J.N."/>
            <person name="Genet C."/>
            <person name="Wincker P."/>
            <person name="Jaillon O."/>
            <person name="Roest Crollius H."/>
            <person name="Guiguen Y."/>
        </authorList>
    </citation>
    <scope>NUCLEOTIDE SEQUENCE [LARGE SCALE GENOMIC DNA]</scope>
</reference>